<dbReference type="PANTHER" id="PTHR23329:SF1">
    <property type="entry name" value="TUFTELIN-INTERACTING PROTEIN 11"/>
    <property type="match status" value="1"/>
</dbReference>
<evidence type="ECO:0000313" key="4">
    <source>
        <dbReference type="EMBL" id="VDM81621.1"/>
    </source>
</evidence>
<evidence type="ECO:0000313" key="5">
    <source>
        <dbReference type="Proteomes" id="UP000270094"/>
    </source>
</evidence>
<dbReference type="GO" id="GO:0000390">
    <property type="term" value="P:spliceosomal complex disassembly"/>
    <property type="evidence" value="ECO:0007669"/>
    <property type="project" value="InterPro"/>
</dbReference>
<organism evidence="4 5">
    <name type="scientific">Strongylus vulgaris</name>
    <name type="common">Blood worm</name>
    <dbReference type="NCBI Taxonomy" id="40348"/>
    <lineage>
        <taxon>Eukaryota</taxon>
        <taxon>Metazoa</taxon>
        <taxon>Ecdysozoa</taxon>
        <taxon>Nematoda</taxon>
        <taxon>Chromadorea</taxon>
        <taxon>Rhabditida</taxon>
        <taxon>Rhabditina</taxon>
        <taxon>Rhabditomorpha</taxon>
        <taxon>Strongyloidea</taxon>
        <taxon>Strongylidae</taxon>
        <taxon>Strongylus</taxon>
    </lineage>
</organism>
<evidence type="ECO:0000256" key="1">
    <source>
        <dbReference type="ARBA" id="ARBA00010900"/>
    </source>
</evidence>
<dbReference type="GO" id="GO:0071008">
    <property type="term" value="C:U2-type post-mRNA release spliceosomal complex"/>
    <property type="evidence" value="ECO:0007669"/>
    <property type="project" value="TreeGrafter"/>
</dbReference>
<feature type="domain" description="G-patch" evidence="3">
    <location>
        <begin position="111"/>
        <end position="157"/>
    </location>
</feature>
<proteinExistence type="inferred from homology"/>
<gene>
    <name evidence="4" type="ORF">SVUK_LOCUS16619</name>
</gene>
<name>A0A3P7J8D4_STRVU</name>
<reference evidence="4 5" key="1">
    <citation type="submission" date="2018-11" db="EMBL/GenBank/DDBJ databases">
        <authorList>
            <consortium name="Pathogen Informatics"/>
        </authorList>
    </citation>
    <scope>NUCLEOTIDE SEQUENCE [LARGE SCALE GENOMIC DNA]</scope>
</reference>
<dbReference type="InterPro" id="IPR000467">
    <property type="entry name" value="G_patch_dom"/>
</dbReference>
<feature type="region of interest" description="Disordered" evidence="2">
    <location>
        <begin position="82"/>
        <end position="101"/>
    </location>
</feature>
<dbReference type="EMBL" id="UYYB01113797">
    <property type="protein sequence ID" value="VDM81621.1"/>
    <property type="molecule type" value="Genomic_DNA"/>
</dbReference>
<dbReference type="Pfam" id="PF07842">
    <property type="entry name" value="GCFC"/>
    <property type="match status" value="1"/>
</dbReference>
<comment type="similarity">
    <text evidence="1">Belongs to the TFP11/STIP family.</text>
</comment>
<dbReference type="Proteomes" id="UP000270094">
    <property type="component" value="Unassembled WGS sequence"/>
</dbReference>
<keyword evidence="5" id="KW-1185">Reference proteome</keyword>
<accession>A0A3P7J8D4</accession>
<dbReference type="GO" id="GO:0003676">
    <property type="term" value="F:nucleic acid binding"/>
    <property type="evidence" value="ECO:0007669"/>
    <property type="project" value="InterPro"/>
</dbReference>
<dbReference type="PANTHER" id="PTHR23329">
    <property type="entry name" value="TUFTELIN-INTERACTING PROTEIN 11-RELATED"/>
    <property type="match status" value="1"/>
</dbReference>
<dbReference type="InterPro" id="IPR045211">
    <property type="entry name" value="TFP11/STIP/Ntr1"/>
</dbReference>
<protein>
    <recommendedName>
        <fullName evidence="3">G-patch domain-containing protein</fullName>
    </recommendedName>
</protein>
<dbReference type="AlphaFoldDB" id="A0A3P7J8D4"/>
<evidence type="ECO:0000256" key="2">
    <source>
        <dbReference type="SAM" id="MobiDB-lite"/>
    </source>
</evidence>
<dbReference type="OrthoDB" id="4822at2759"/>
<dbReference type="PROSITE" id="PS50174">
    <property type="entry name" value="G_PATCH"/>
    <property type="match status" value="1"/>
</dbReference>
<dbReference type="Pfam" id="PF01585">
    <property type="entry name" value="G-patch"/>
    <property type="match status" value="1"/>
</dbReference>
<dbReference type="InterPro" id="IPR022783">
    <property type="entry name" value="GCFC_dom"/>
</dbReference>
<dbReference type="SMART" id="SM00443">
    <property type="entry name" value="G_patch"/>
    <property type="match status" value="1"/>
</dbReference>
<evidence type="ECO:0000259" key="3">
    <source>
        <dbReference type="PROSITE" id="PS50174"/>
    </source>
</evidence>
<sequence>MVEEDDGMEAFDFDERDLEFALNPGGRRHFQTKNQATYGGVRPPLLCSSATVVKIFSTFFLKIDIVLVSGPTRRRVMKRMPMPDHRSGMRTSAVRSAVDPNASSDWTKYGKGGVVKKMMEAMGYKEGEGLGASRQGIVEPVQAAVRKGRGAIGAYGKEAVGPRFGETAADAQRRIAEQREAGEATEEVSTPQLKTAWKKASKVKTRYKTLDEVIEEGGSIGFRSAVQTGVKVIDMTGPEQRVYSGYDSFSMKNRPVFNDMSDRENFDVPELMHNLNLLVDLTEESIRRNDHQLKTIKDRTTALEYDLKQAKEMLESEERASEKIKEVYDLIEKFSKRKGDEAPSINDCQALFTKLRTEYKEEYHMFNIEALAVPLVLPQISEYFSKWRPLDPDHLIYGVDLMKEWRDILVDAENVSMFTVRKETPIQIALVPTTDFCGKDGYPHFDGLL</sequence>